<dbReference type="CDD" id="cd00143">
    <property type="entry name" value="PP2Cc"/>
    <property type="match status" value="1"/>
</dbReference>
<dbReference type="SUPFAM" id="SSF81606">
    <property type="entry name" value="PP2C-like"/>
    <property type="match status" value="1"/>
</dbReference>
<evidence type="ECO:0000259" key="1">
    <source>
        <dbReference type="PROSITE" id="PS51746"/>
    </source>
</evidence>
<keyword evidence="3" id="KW-1185">Reference proteome</keyword>
<evidence type="ECO:0000313" key="3">
    <source>
        <dbReference type="Proteomes" id="UP000824366"/>
    </source>
</evidence>
<dbReference type="Pfam" id="PF13672">
    <property type="entry name" value="PP2C_2"/>
    <property type="match status" value="1"/>
</dbReference>
<dbReference type="PROSITE" id="PS51746">
    <property type="entry name" value="PPM_2"/>
    <property type="match status" value="1"/>
</dbReference>
<dbReference type="RefSeq" id="WP_223905747.1">
    <property type="nucleotide sequence ID" value="NZ_AP024238.1"/>
</dbReference>
<accession>A0ABM7MT73</accession>
<dbReference type="SMART" id="SM00332">
    <property type="entry name" value="PP2Cc"/>
    <property type="match status" value="1"/>
</dbReference>
<gene>
    <name evidence="2" type="ORF">MIZ03_4508</name>
</gene>
<dbReference type="InterPro" id="IPR015655">
    <property type="entry name" value="PP2C"/>
</dbReference>
<dbReference type="PANTHER" id="PTHR13832">
    <property type="entry name" value="PROTEIN PHOSPHATASE 2C"/>
    <property type="match status" value="1"/>
</dbReference>
<protein>
    <submittedName>
        <fullName evidence="2">Serine/threonine phosphatase stp</fullName>
    </submittedName>
</protein>
<dbReference type="NCBIfam" id="NF033484">
    <property type="entry name" value="Stp1_PP2C_phos"/>
    <property type="match status" value="1"/>
</dbReference>
<dbReference type="EMBL" id="AP024238">
    <property type="protein sequence ID" value="BCO29585.1"/>
    <property type="molecule type" value="Genomic_DNA"/>
</dbReference>
<organism evidence="2 3">
    <name type="scientific">Rhodoferax lithotrophicus</name>
    <dbReference type="NCBI Taxonomy" id="2798804"/>
    <lineage>
        <taxon>Bacteria</taxon>
        <taxon>Pseudomonadati</taxon>
        <taxon>Pseudomonadota</taxon>
        <taxon>Betaproteobacteria</taxon>
        <taxon>Burkholderiales</taxon>
        <taxon>Comamonadaceae</taxon>
        <taxon>Rhodoferax</taxon>
    </lineage>
</organism>
<dbReference type="PANTHER" id="PTHR13832:SF860">
    <property type="entry name" value="PROTEIN PHOSPHATASE PHPP"/>
    <property type="match status" value="1"/>
</dbReference>
<dbReference type="SMART" id="SM00331">
    <property type="entry name" value="PP2C_SIG"/>
    <property type="match status" value="1"/>
</dbReference>
<feature type="domain" description="PPM-type phosphatase" evidence="1">
    <location>
        <begin position="4"/>
        <end position="245"/>
    </location>
</feature>
<proteinExistence type="predicted"/>
<sequence>MKYQFFALTDQGRVRNNNEDSASFDEPHRVAVLADGMGGYNAGEVASGMATVFMQSELVRWLSSGAQNADAEKIGKAIDICARKVNQSILQAAVSNPQYAGMGTTLVVGVFQEASLTLGHVGDSRCYRYRANQLVQLTKDHSMLQEQVDAGLLTPEQAEIAPGKNLLTRALGAEDDLRIDVGTYLVEADDIYLMCSDGLTDMVQEEDIANILKIGTSLESLATELIKAANASGGRDNIAVLLIKAQAPAVPAGLMSSWFGRSKH</sequence>
<name>A0ABM7MT73_9BURK</name>
<dbReference type="InterPro" id="IPR036457">
    <property type="entry name" value="PPM-type-like_dom_sf"/>
</dbReference>
<reference evidence="2 3" key="1">
    <citation type="journal article" date="2021" name="Microbiol. Spectr.">
        <title>A Single Bacterium Capable of Oxidation and Reduction of Iron at Circumneutral pH.</title>
        <authorList>
            <person name="Kato S."/>
            <person name="Ohkuma M."/>
        </authorList>
    </citation>
    <scope>NUCLEOTIDE SEQUENCE [LARGE SCALE GENOMIC DNA]</scope>
    <source>
        <strain evidence="2 3">MIZ03</strain>
    </source>
</reference>
<dbReference type="InterPro" id="IPR001932">
    <property type="entry name" value="PPM-type_phosphatase-like_dom"/>
</dbReference>
<dbReference type="Proteomes" id="UP000824366">
    <property type="component" value="Chromosome"/>
</dbReference>
<dbReference type="Gene3D" id="3.60.40.10">
    <property type="entry name" value="PPM-type phosphatase domain"/>
    <property type="match status" value="1"/>
</dbReference>
<evidence type="ECO:0000313" key="2">
    <source>
        <dbReference type="EMBL" id="BCO29585.1"/>
    </source>
</evidence>